<organism evidence="1">
    <name type="scientific">Enterobacter cloacae</name>
    <dbReference type="NCBI Taxonomy" id="550"/>
    <lineage>
        <taxon>Bacteria</taxon>
        <taxon>Pseudomonadati</taxon>
        <taxon>Pseudomonadota</taxon>
        <taxon>Gammaproteobacteria</taxon>
        <taxon>Enterobacterales</taxon>
        <taxon>Enterobacteriaceae</taxon>
        <taxon>Enterobacter</taxon>
        <taxon>Enterobacter cloacae complex</taxon>
    </lineage>
</organism>
<dbReference type="EMBL" id="KF998104">
    <property type="protein sequence ID" value="AIK01991.1"/>
    <property type="molecule type" value="Genomic_DNA"/>
</dbReference>
<name>A0A076U695_ENTCL</name>
<sequence length="108" mass="13240">MTPDDEPGWRRLTQAEIEDLRAEMRAAGKWMKEEMAKRRREHRLEEARRVAQEMWATARYEQPPADETDKWVWAIQDQEDEDGHVISRRPVWHRKDLFEEWQRLRLGK</sequence>
<accession>A0A076U695</accession>
<reference evidence="1" key="1">
    <citation type="journal article" date="2014" name="Antimicrob. Agents Chemother.">
        <title>Resistome Analysis of Enterobacter cloacae CY01, an Extensively Drug-Resistant Strain Producing VIM-1 Metallo-?-Lactamase from China.</title>
        <authorList>
            <person name="Yang L."/>
            <person name="Wu A.W."/>
            <person name="Su D.H."/>
            <person name="Lin Y.P."/>
            <person name="Chen D.Q."/>
            <person name="Qiu Y.R."/>
        </authorList>
    </citation>
    <scope>NUCLEOTIDE SEQUENCE</scope>
    <source>
        <strain evidence="1">CY01</strain>
        <plasmid evidence="1">pCY-VIM</plasmid>
    </source>
</reference>
<geneLocation type="plasmid" evidence="1">
    <name>pCY-VIM</name>
</geneLocation>
<proteinExistence type="predicted"/>
<protein>
    <submittedName>
        <fullName evidence="1">Uncharacterized protein</fullName>
    </submittedName>
</protein>
<evidence type="ECO:0000313" key="1">
    <source>
        <dbReference type="EMBL" id="AIK01991.1"/>
    </source>
</evidence>
<dbReference type="AlphaFoldDB" id="A0A076U695"/>
<dbReference type="RefSeq" id="WP_031944121.1">
    <property type="nucleotide sequence ID" value="NC_024987.1"/>
</dbReference>
<keyword evidence="1" id="KW-0614">Plasmid</keyword>